<dbReference type="OrthoDB" id="196624at2"/>
<dbReference type="CDD" id="cd05466">
    <property type="entry name" value="PBP2_LTTR_substrate"/>
    <property type="match status" value="1"/>
</dbReference>
<dbReference type="InterPro" id="IPR036390">
    <property type="entry name" value="WH_DNA-bd_sf"/>
</dbReference>
<dbReference type="PROSITE" id="PS50931">
    <property type="entry name" value="HTH_LYSR"/>
    <property type="match status" value="1"/>
</dbReference>
<reference evidence="6 7" key="1">
    <citation type="submission" date="2014-09" db="EMBL/GenBank/DDBJ databases">
        <title>Vibrio maritimus JCM 19240. (C210) whole genome shotgun sequence.</title>
        <authorList>
            <person name="Sawabe T."/>
            <person name="Meirelles P."/>
            <person name="Nakanishi M."/>
            <person name="Sayaka M."/>
            <person name="Hattori M."/>
            <person name="Ohkuma M."/>
        </authorList>
    </citation>
    <scope>NUCLEOTIDE SEQUENCE [LARGE SCALE GENOMIC DNA]</scope>
    <source>
        <strain evidence="6 7">JCM 19240</strain>
    </source>
</reference>
<dbReference type="GO" id="GO:0003700">
    <property type="term" value="F:DNA-binding transcription factor activity"/>
    <property type="evidence" value="ECO:0007669"/>
    <property type="project" value="InterPro"/>
</dbReference>
<dbReference type="GO" id="GO:0000976">
    <property type="term" value="F:transcription cis-regulatory region binding"/>
    <property type="evidence" value="ECO:0007669"/>
    <property type="project" value="TreeGrafter"/>
</dbReference>
<comment type="caution">
    <text evidence="6">The sequence shown here is derived from an EMBL/GenBank/DDBJ whole genome shotgun (WGS) entry which is preliminary data.</text>
</comment>
<keyword evidence="7" id="KW-1185">Reference proteome</keyword>
<sequence>MLSLDQLQMFRTAAEEGSFSAAARVVGKRVSTVSAAIIALEDYLNVALFDRSTRKPTLTEDGERLYVNSQILLREVSKIERSMLPQNREAEKSFRIGVENLLPTSVFEEQVNRVNQRYMDTAIHIVRSDSSSLFEQLSEASLDVLLVGTQGKLMDEFESKGVGNINLSLVCAPDSKLADLETVPTHTLYTERQISCSSLIQNPLLSQLLLFAPEQWEASSLEDVLALVEQGLGWACVPEEIAQQRQDLGLLKIIQSDLVNAGVSIAVDLVELEGEEHGPVHKFFTGLYM</sequence>
<dbReference type="Proteomes" id="UP000029224">
    <property type="component" value="Unassembled WGS sequence"/>
</dbReference>
<dbReference type="Pfam" id="PF03466">
    <property type="entry name" value="LysR_substrate"/>
    <property type="match status" value="1"/>
</dbReference>
<dbReference type="Gene3D" id="1.10.10.10">
    <property type="entry name" value="Winged helix-like DNA-binding domain superfamily/Winged helix DNA-binding domain"/>
    <property type="match status" value="1"/>
</dbReference>
<keyword evidence="3" id="KW-0238">DNA-binding</keyword>
<dbReference type="InterPro" id="IPR000847">
    <property type="entry name" value="LysR_HTH_N"/>
</dbReference>
<accession>A0A090TK22</accession>
<keyword evidence="2" id="KW-0805">Transcription regulation</keyword>
<name>A0A090TK22_9VIBR</name>
<evidence type="ECO:0000259" key="5">
    <source>
        <dbReference type="PROSITE" id="PS50931"/>
    </source>
</evidence>
<organism evidence="6 7">
    <name type="scientific">Vibrio maritimus</name>
    <dbReference type="NCBI Taxonomy" id="990268"/>
    <lineage>
        <taxon>Bacteria</taxon>
        <taxon>Pseudomonadati</taxon>
        <taxon>Pseudomonadota</taxon>
        <taxon>Gammaproteobacteria</taxon>
        <taxon>Vibrionales</taxon>
        <taxon>Vibrionaceae</taxon>
        <taxon>Vibrio</taxon>
    </lineage>
</organism>
<dbReference type="AlphaFoldDB" id="A0A090TK22"/>
<comment type="similarity">
    <text evidence="1">Belongs to the LysR transcriptional regulatory family.</text>
</comment>
<dbReference type="EMBL" id="BBMT01000001">
    <property type="protein sequence ID" value="GAL31722.1"/>
    <property type="molecule type" value="Genomic_DNA"/>
</dbReference>
<dbReference type="InterPro" id="IPR036388">
    <property type="entry name" value="WH-like_DNA-bd_sf"/>
</dbReference>
<keyword evidence="4" id="KW-0804">Transcription</keyword>
<evidence type="ECO:0000256" key="4">
    <source>
        <dbReference type="ARBA" id="ARBA00023163"/>
    </source>
</evidence>
<evidence type="ECO:0000313" key="7">
    <source>
        <dbReference type="Proteomes" id="UP000029224"/>
    </source>
</evidence>
<dbReference type="SUPFAM" id="SSF53850">
    <property type="entry name" value="Periplasmic binding protein-like II"/>
    <property type="match status" value="1"/>
</dbReference>
<dbReference type="PANTHER" id="PTHR30126:SF91">
    <property type="entry name" value="LYSR FAMILY TRANSCRIPTIONAL REGULATOR"/>
    <property type="match status" value="1"/>
</dbReference>
<dbReference type="PANTHER" id="PTHR30126">
    <property type="entry name" value="HTH-TYPE TRANSCRIPTIONAL REGULATOR"/>
    <property type="match status" value="1"/>
</dbReference>
<dbReference type="SUPFAM" id="SSF46785">
    <property type="entry name" value="Winged helix' DNA-binding domain"/>
    <property type="match status" value="1"/>
</dbReference>
<evidence type="ECO:0000256" key="1">
    <source>
        <dbReference type="ARBA" id="ARBA00009437"/>
    </source>
</evidence>
<proteinExistence type="inferred from homology"/>
<dbReference type="FunFam" id="1.10.10.10:FF:000001">
    <property type="entry name" value="LysR family transcriptional regulator"/>
    <property type="match status" value="1"/>
</dbReference>
<evidence type="ECO:0000256" key="3">
    <source>
        <dbReference type="ARBA" id="ARBA00023125"/>
    </source>
</evidence>
<feature type="domain" description="HTH lysR-type" evidence="5">
    <location>
        <begin position="2"/>
        <end position="59"/>
    </location>
</feature>
<dbReference type="Gene3D" id="3.40.190.290">
    <property type="match status" value="1"/>
</dbReference>
<dbReference type="InterPro" id="IPR005119">
    <property type="entry name" value="LysR_subst-bd"/>
</dbReference>
<reference evidence="6 7" key="2">
    <citation type="submission" date="2014-09" db="EMBL/GenBank/DDBJ databases">
        <authorList>
            <consortium name="NBRP consortium"/>
            <person name="Sawabe T."/>
            <person name="Meirelles P."/>
            <person name="Nakanishi M."/>
            <person name="Sayaka M."/>
            <person name="Hattori M."/>
            <person name="Ohkuma M."/>
        </authorList>
    </citation>
    <scope>NUCLEOTIDE SEQUENCE [LARGE SCALE GENOMIC DNA]</scope>
    <source>
        <strain evidence="6 7">JCM 19240</strain>
    </source>
</reference>
<dbReference type="Pfam" id="PF00126">
    <property type="entry name" value="HTH_1"/>
    <property type="match status" value="1"/>
</dbReference>
<protein>
    <submittedName>
        <fullName evidence="6">Transcriptional regulator LysR family</fullName>
    </submittedName>
</protein>
<gene>
    <name evidence="6" type="ORF">JCM19240_5153</name>
</gene>
<evidence type="ECO:0000313" key="6">
    <source>
        <dbReference type="EMBL" id="GAL31722.1"/>
    </source>
</evidence>
<evidence type="ECO:0000256" key="2">
    <source>
        <dbReference type="ARBA" id="ARBA00023015"/>
    </source>
</evidence>